<proteinExistence type="predicted"/>
<gene>
    <name evidence="2" type="ORF">JCGZ_08946</name>
</gene>
<dbReference type="Pfam" id="PF01190">
    <property type="entry name" value="Pollen_Ole_e_1"/>
    <property type="match status" value="1"/>
</dbReference>
<accession>A0A067KKG1</accession>
<dbReference type="AlphaFoldDB" id="A0A067KKG1"/>
<dbReference type="Proteomes" id="UP000027138">
    <property type="component" value="Unassembled WGS sequence"/>
</dbReference>
<dbReference type="STRING" id="180498.A0A067KKG1"/>
<dbReference type="PANTHER" id="PTHR47273">
    <property type="entry name" value="EXPRESSED PROTEIN"/>
    <property type="match status" value="1"/>
</dbReference>
<evidence type="ECO:0000256" key="1">
    <source>
        <dbReference type="SAM" id="SignalP"/>
    </source>
</evidence>
<keyword evidence="1" id="KW-0732">Signal</keyword>
<feature type="signal peptide" evidence="1">
    <location>
        <begin position="1"/>
        <end position="19"/>
    </location>
</feature>
<reference evidence="2 3" key="1">
    <citation type="journal article" date="2014" name="PLoS ONE">
        <title>Global Analysis of Gene Expression Profiles in Physic Nut (Jatropha curcas L.) Seedlings Exposed to Salt Stress.</title>
        <authorList>
            <person name="Zhang L."/>
            <person name="Zhang C."/>
            <person name="Wu P."/>
            <person name="Chen Y."/>
            <person name="Li M."/>
            <person name="Jiang H."/>
            <person name="Wu G."/>
        </authorList>
    </citation>
    <scope>NUCLEOTIDE SEQUENCE [LARGE SCALE GENOMIC DNA]</scope>
    <source>
        <strain evidence="3">cv. GZQX0401</strain>
        <tissue evidence="2">Young leaves</tissue>
    </source>
</reference>
<dbReference type="OrthoDB" id="744797at2759"/>
<dbReference type="PANTHER" id="PTHR47273:SF6">
    <property type="entry name" value="POLLEN OLE E 1 ALLERGEN AND EXTENSIN FAMILY PROTEIN"/>
    <property type="match status" value="1"/>
</dbReference>
<feature type="chain" id="PRO_5001639672" description="Pollen Ole e 1 allergen and extensin family protein" evidence="1">
    <location>
        <begin position="20"/>
        <end position="181"/>
    </location>
</feature>
<name>A0A067KKG1_JATCU</name>
<protein>
    <recommendedName>
        <fullName evidence="4">Pollen Ole e 1 allergen and extensin family protein</fullName>
    </recommendedName>
</protein>
<evidence type="ECO:0000313" key="3">
    <source>
        <dbReference type="Proteomes" id="UP000027138"/>
    </source>
</evidence>
<keyword evidence="3" id="KW-1185">Reference proteome</keyword>
<evidence type="ECO:0008006" key="4">
    <source>
        <dbReference type="Google" id="ProtNLM"/>
    </source>
</evidence>
<sequence length="181" mass="20101">MTFNFLLMMIFLQRSSSMAEGFEFSSREEMVRFAGYGEEKLSTVLITGSILCEACLHSQPKLQTWPLSGALVAINCDMKGKWIKASSAQAVTDEYGDFQIDLPSHLHAIPNLESTCSVKVLRIPKNSACKPAFARKHKALTLSSAGDGIRVYTAEKIKFLDLKSRSLKACLNRESNYKQVA</sequence>
<dbReference type="EMBL" id="KK914482">
    <property type="protein sequence ID" value="KDP35508.1"/>
    <property type="molecule type" value="Genomic_DNA"/>
</dbReference>
<organism evidence="2 3">
    <name type="scientific">Jatropha curcas</name>
    <name type="common">Barbados nut</name>
    <dbReference type="NCBI Taxonomy" id="180498"/>
    <lineage>
        <taxon>Eukaryota</taxon>
        <taxon>Viridiplantae</taxon>
        <taxon>Streptophyta</taxon>
        <taxon>Embryophyta</taxon>
        <taxon>Tracheophyta</taxon>
        <taxon>Spermatophyta</taxon>
        <taxon>Magnoliopsida</taxon>
        <taxon>eudicotyledons</taxon>
        <taxon>Gunneridae</taxon>
        <taxon>Pentapetalae</taxon>
        <taxon>rosids</taxon>
        <taxon>fabids</taxon>
        <taxon>Malpighiales</taxon>
        <taxon>Euphorbiaceae</taxon>
        <taxon>Crotonoideae</taxon>
        <taxon>Jatropheae</taxon>
        <taxon>Jatropha</taxon>
    </lineage>
</organism>
<evidence type="ECO:0000313" key="2">
    <source>
        <dbReference type="EMBL" id="KDP35508.1"/>
    </source>
</evidence>